<comment type="caution">
    <text evidence="1">The sequence shown here is derived from an EMBL/GenBank/DDBJ whole genome shotgun (WGS) entry which is preliminary data.</text>
</comment>
<dbReference type="OrthoDB" id="467780at2"/>
<evidence type="ECO:0000313" key="2">
    <source>
        <dbReference type="Proteomes" id="UP000238762"/>
    </source>
</evidence>
<evidence type="ECO:0008006" key="3">
    <source>
        <dbReference type="Google" id="ProtNLM"/>
    </source>
</evidence>
<reference evidence="1 2" key="1">
    <citation type="submission" date="2018-02" db="EMBL/GenBank/DDBJ databases">
        <authorList>
            <person name="Cohen D.B."/>
            <person name="Kent A.D."/>
        </authorList>
    </citation>
    <scope>NUCLEOTIDE SEQUENCE [LARGE SCALE GENOMIC DNA]</scope>
    <source>
        <strain evidence="1 2">CCAP 1448/3</strain>
    </source>
</reference>
<accession>A0A2T1C4S6</accession>
<proteinExistence type="predicted"/>
<sequence length="58" mass="6565">MNLVKSALKKDGWIITDDRLRIRCGGIKIQIDLGVEKLIPAQKYLEKITNEIIFASHG</sequence>
<gene>
    <name evidence="1" type="ORF">C7B64_09430</name>
</gene>
<dbReference type="Proteomes" id="UP000238762">
    <property type="component" value="Unassembled WGS sequence"/>
</dbReference>
<name>A0A2T1C4S6_9CYAN</name>
<dbReference type="InterPro" id="IPR011856">
    <property type="entry name" value="tRNA_endonuc-like_dom_sf"/>
</dbReference>
<dbReference type="InterPro" id="IPR014919">
    <property type="entry name" value="XisH"/>
</dbReference>
<dbReference type="Pfam" id="PF08814">
    <property type="entry name" value="XisH"/>
    <property type="match status" value="1"/>
</dbReference>
<protein>
    <recommendedName>
        <fullName evidence="3">XisH protein</fullName>
    </recommendedName>
</protein>
<dbReference type="EMBL" id="PVWJ01000037">
    <property type="protein sequence ID" value="PSB03251.1"/>
    <property type="molecule type" value="Genomic_DNA"/>
</dbReference>
<dbReference type="Gene3D" id="3.40.1350.10">
    <property type="match status" value="1"/>
</dbReference>
<reference evidence="1 2" key="2">
    <citation type="submission" date="2018-03" db="EMBL/GenBank/DDBJ databases">
        <title>The ancient ancestry and fast evolution of plastids.</title>
        <authorList>
            <person name="Moore K.R."/>
            <person name="Magnabosco C."/>
            <person name="Momper L."/>
            <person name="Gold D.A."/>
            <person name="Bosak T."/>
            <person name="Fournier G.P."/>
        </authorList>
    </citation>
    <scope>NUCLEOTIDE SEQUENCE [LARGE SCALE GENOMIC DNA]</scope>
    <source>
        <strain evidence="1 2">CCAP 1448/3</strain>
    </source>
</reference>
<dbReference type="GO" id="GO:0003676">
    <property type="term" value="F:nucleic acid binding"/>
    <property type="evidence" value="ECO:0007669"/>
    <property type="project" value="InterPro"/>
</dbReference>
<dbReference type="InterPro" id="IPR011335">
    <property type="entry name" value="Restrct_endonuc-II-like"/>
</dbReference>
<evidence type="ECO:0000313" key="1">
    <source>
        <dbReference type="EMBL" id="PSB03251.1"/>
    </source>
</evidence>
<dbReference type="SUPFAM" id="SSF52980">
    <property type="entry name" value="Restriction endonuclease-like"/>
    <property type="match status" value="1"/>
</dbReference>
<keyword evidence="2" id="KW-1185">Reference proteome</keyword>
<organism evidence="1 2">
    <name type="scientific">Merismopedia glauca CCAP 1448/3</name>
    <dbReference type="NCBI Taxonomy" id="1296344"/>
    <lineage>
        <taxon>Bacteria</taxon>
        <taxon>Bacillati</taxon>
        <taxon>Cyanobacteriota</taxon>
        <taxon>Cyanophyceae</taxon>
        <taxon>Synechococcales</taxon>
        <taxon>Merismopediaceae</taxon>
        <taxon>Merismopedia</taxon>
    </lineage>
</organism>
<dbReference type="AlphaFoldDB" id="A0A2T1C4S6"/>
<dbReference type="RefSeq" id="WP_106288415.1">
    <property type="nucleotide sequence ID" value="NZ_CAWNTC010000013.1"/>
</dbReference>